<organism evidence="1 2">
    <name type="scientific">Paramaledivibacter caminithermalis (strain DSM 15212 / CIP 107654 / DViRD3)</name>
    <name type="common">Clostridium caminithermale</name>
    <dbReference type="NCBI Taxonomy" id="1121301"/>
    <lineage>
        <taxon>Bacteria</taxon>
        <taxon>Bacillati</taxon>
        <taxon>Bacillota</taxon>
        <taxon>Clostridia</taxon>
        <taxon>Peptostreptococcales</taxon>
        <taxon>Caminicellaceae</taxon>
        <taxon>Paramaledivibacter</taxon>
    </lineage>
</organism>
<evidence type="ECO:0000313" key="1">
    <source>
        <dbReference type="EMBL" id="SHJ86410.1"/>
    </source>
</evidence>
<sequence length="53" mass="5880">MTKTKEQAAQDLKELVVTIVELLKNNNVGIGVTKDKKFVLIDSDTGVCMELEE</sequence>
<gene>
    <name evidence="1" type="ORF">SAMN02745912_01396</name>
</gene>
<evidence type="ECO:0000313" key="2">
    <source>
        <dbReference type="Proteomes" id="UP000184465"/>
    </source>
</evidence>
<dbReference type="RefSeq" id="WP_165613045.1">
    <property type="nucleotide sequence ID" value="NZ_FRAG01000012.1"/>
</dbReference>
<dbReference type="Proteomes" id="UP000184465">
    <property type="component" value="Unassembled WGS sequence"/>
</dbReference>
<dbReference type="EMBL" id="FRAG01000012">
    <property type="protein sequence ID" value="SHJ86410.1"/>
    <property type="molecule type" value="Genomic_DNA"/>
</dbReference>
<proteinExistence type="predicted"/>
<accession>A0A1M6MSN0</accession>
<name>A0A1M6MSN0_PARC5</name>
<protein>
    <submittedName>
        <fullName evidence="1">Uncharacterized protein</fullName>
    </submittedName>
</protein>
<keyword evidence="2" id="KW-1185">Reference proteome</keyword>
<dbReference type="AlphaFoldDB" id="A0A1M6MSN0"/>
<reference evidence="1 2" key="1">
    <citation type="submission" date="2016-11" db="EMBL/GenBank/DDBJ databases">
        <authorList>
            <person name="Jaros S."/>
            <person name="Januszkiewicz K."/>
            <person name="Wedrychowicz H."/>
        </authorList>
    </citation>
    <scope>NUCLEOTIDE SEQUENCE [LARGE SCALE GENOMIC DNA]</scope>
    <source>
        <strain evidence="1 2">DSM 15212</strain>
    </source>
</reference>